<proteinExistence type="predicted"/>
<sequence>MQKNRWLVFGMCMLGNQSFPSGMNFLRHSNKDLNMKWKNKRSNKLKNHCAGCCLTFVGTLQMKNRHKICQS</sequence>
<dbReference type="KEGG" id="dosa:Os03g0377500"/>
<protein>
    <submittedName>
        <fullName evidence="1">Os03g0377500 protein</fullName>
    </submittedName>
</protein>
<evidence type="ECO:0000313" key="2">
    <source>
        <dbReference type="Proteomes" id="UP000000763"/>
    </source>
</evidence>
<evidence type="ECO:0000313" key="1">
    <source>
        <dbReference type="EMBL" id="BAH92174.1"/>
    </source>
</evidence>
<organism evidence="1 2">
    <name type="scientific">Oryza sativa subsp. japonica</name>
    <name type="common">Rice</name>
    <dbReference type="NCBI Taxonomy" id="39947"/>
    <lineage>
        <taxon>Eukaryota</taxon>
        <taxon>Viridiplantae</taxon>
        <taxon>Streptophyta</taxon>
        <taxon>Embryophyta</taxon>
        <taxon>Tracheophyta</taxon>
        <taxon>Spermatophyta</taxon>
        <taxon>Magnoliopsida</taxon>
        <taxon>Liliopsida</taxon>
        <taxon>Poales</taxon>
        <taxon>Poaceae</taxon>
        <taxon>BOP clade</taxon>
        <taxon>Oryzoideae</taxon>
        <taxon>Oryzeae</taxon>
        <taxon>Oryzinae</taxon>
        <taxon>Oryza</taxon>
        <taxon>Oryza sativa</taxon>
    </lineage>
</organism>
<accession>C7IZQ4</accession>
<name>C7IZQ4_ORYSJ</name>
<gene>
    <name evidence="1" type="ordered locus">Os03g0377500</name>
</gene>
<dbReference type="Proteomes" id="UP000000763">
    <property type="component" value="Chromosome 3"/>
</dbReference>
<dbReference type="AlphaFoldDB" id="C7IZQ4"/>
<reference evidence="1 2" key="1">
    <citation type="journal article" date="2005" name="Nature">
        <title>The map-based sequence of the rice genome.</title>
        <authorList>
            <consortium name="International rice genome sequencing project (IRGSP)"/>
            <person name="Matsumoto T."/>
            <person name="Wu J."/>
            <person name="Kanamori H."/>
            <person name="Katayose Y."/>
            <person name="Fujisawa M."/>
            <person name="Namiki N."/>
            <person name="Mizuno H."/>
            <person name="Yamamoto K."/>
            <person name="Antonio B.A."/>
            <person name="Baba T."/>
            <person name="Sakata K."/>
            <person name="Nagamura Y."/>
            <person name="Aoki H."/>
            <person name="Arikawa K."/>
            <person name="Arita K."/>
            <person name="Bito T."/>
            <person name="Chiden Y."/>
            <person name="Fujitsuka N."/>
            <person name="Fukunaka R."/>
            <person name="Hamada M."/>
            <person name="Harada C."/>
            <person name="Hayashi A."/>
            <person name="Hijishita S."/>
            <person name="Honda M."/>
            <person name="Hosokawa S."/>
            <person name="Ichikawa Y."/>
            <person name="Idonuma A."/>
            <person name="Iijima M."/>
            <person name="Ikeda M."/>
            <person name="Ikeno M."/>
            <person name="Ito K."/>
            <person name="Ito S."/>
            <person name="Ito T."/>
            <person name="Ito Y."/>
            <person name="Ito Y."/>
            <person name="Iwabuchi A."/>
            <person name="Kamiya K."/>
            <person name="Karasawa W."/>
            <person name="Kurita K."/>
            <person name="Katagiri S."/>
            <person name="Kikuta A."/>
            <person name="Kobayashi H."/>
            <person name="Kobayashi N."/>
            <person name="Machita K."/>
            <person name="Maehara T."/>
            <person name="Masukawa M."/>
            <person name="Mizubayashi T."/>
            <person name="Mukai Y."/>
            <person name="Nagasaki H."/>
            <person name="Nagata Y."/>
            <person name="Naito S."/>
            <person name="Nakashima M."/>
            <person name="Nakama Y."/>
            <person name="Nakamichi Y."/>
            <person name="Nakamura M."/>
            <person name="Meguro A."/>
            <person name="Negishi M."/>
            <person name="Ohta I."/>
            <person name="Ohta T."/>
            <person name="Okamoto M."/>
            <person name="Ono N."/>
            <person name="Saji S."/>
            <person name="Sakaguchi M."/>
            <person name="Sakai K."/>
            <person name="Shibata M."/>
            <person name="Shimokawa T."/>
            <person name="Song J."/>
            <person name="Takazaki Y."/>
            <person name="Terasawa K."/>
            <person name="Tsugane M."/>
            <person name="Tsuji K."/>
            <person name="Ueda S."/>
            <person name="Waki K."/>
            <person name="Yamagata H."/>
            <person name="Yamamoto M."/>
            <person name="Yamamoto S."/>
            <person name="Yamane H."/>
            <person name="Yoshiki S."/>
            <person name="Yoshihara R."/>
            <person name="Yukawa K."/>
            <person name="Zhong H."/>
            <person name="Yano M."/>
            <person name="Yuan Q."/>
            <person name="Ouyang S."/>
            <person name="Liu J."/>
            <person name="Jones K.M."/>
            <person name="Gansberger K."/>
            <person name="Moffat K."/>
            <person name="Hill J."/>
            <person name="Bera J."/>
            <person name="Fadrosh D."/>
            <person name="Jin S."/>
            <person name="Johri S."/>
            <person name="Kim M."/>
            <person name="Overton L."/>
            <person name="Reardon M."/>
            <person name="Tsitrin T."/>
            <person name="Vuong H."/>
            <person name="Weaver B."/>
            <person name="Ciecko A."/>
            <person name="Tallon L."/>
            <person name="Jackson J."/>
            <person name="Pai G."/>
            <person name="Aken S.V."/>
            <person name="Utterback T."/>
            <person name="Reidmuller S."/>
            <person name="Feldblyum T."/>
            <person name="Hsiao J."/>
            <person name="Zismann V."/>
            <person name="Iobst S."/>
            <person name="de Vazeille A.R."/>
            <person name="Buell C.R."/>
            <person name="Ying K."/>
            <person name="Li Y."/>
            <person name="Lu T."/>
            <person name="Huang Y."/>
            <person name="Zhao Q."/>
            <person name="Feng Q."/>
            <person name="Zhang L."/>
            <person name="Zhu J."/>
            <person name="Weng Q."/>
            <person name="Mu J."/>
            <person name="Lu Y."/>
            <person name="Fan D."/>
            <person name="Liu Y."/>
            <person name="Guan J."/>
            <person name="Zhang Y."/>
            <person name="Yu S."/>
            <person name="Liu X."/>
            <person name="Zhang Y."/>
            <person name="Hong G."/>
            <person name="Han B."/>
            <person name="Choisne N."/>
            <person name="Demange N."/>
            <person name="Orjeda G."/>
            <person name="Samain S."/>
            <person name="Cattolico L."/>
            <person name="Pelletier E."/>
            <person name="Couloux A."/>
            <person name="Segurens B."/>
            <person name="Wincker P."/>
            <person name="D'Hont A."/>
            <person name="Scarpelli C."/>
            <person name="Weissenbach J."/>
            <person name="Salanoubat M."/>
            <person name="Quetier F."/>
            <person name="Yu Y."/>
            <person name="Kim H.R."/>
            <person name="Rambo T."/>
            <person name="Currie J."/>
            <person name="Collura K."/>
            <person name="Luo M."/>
            <person name="Yang T."/>
            <person name="Ammiraju J.S.S."/>
            <person name="Engler F."/>
            <person name="Soderlund C."/>
            <person name="Wing R.A."/>
            <person name="Palmer L.E."/>
            <person name="de la Bastide M."/>
            <person name="Spiegel L."/>
            <person name="Nascimento L."/>
            <person name="Zutavern T."/>
            <person name="O'Shaughnessy A."/>
            <person name="Dike S."/>
            <person name="Dedhia N."/>
            <person name="Preston R."/>
            <person name="Balija V."/>
            <person name="McCombie W.R."/>
            <person name="Chow T."/>
            <person name="Chen H."/>
            <person name="Chung M."/>
            <person name="Chen C."/>
            <person name="Shaw J."/>
            <person name="Wu H."/>
            <person name="Hsiao K."/>
            <person name="Chao Y."/>
            <person name="Chu M."/>
            <person name="Cheng C."/>
            <person name="Hour A."/>
            <person name="Lee P."/>
            <person name="Lin S."/>
            <person name="Lin Y."/>
            <person name="Liou J."/>
            <person name="Liu S."/>
            <person name="Hsing Y."/>
            <person name="Raghuvanshi S."/>
            <person name="Mohanty A."/>
            <person name="Bharti A.K."/>
            <person name="Gaur A."/>
            <person name="Gupta V."/>
            <person name="Kumar D."/>
            <person name="Ravi V."/>
            <person name="Vij S."/>
            <person name="Kapur A."/>
            <person name="Khurana P."/>
            <person name="Khurana P."/>
            <person name="Khurana J.P."/>
            <person name="Tyagi A.K."/>
            <person name="Gaikwad K."/>
            <person name="Singh A."/>
            <person name="Dalal V."/>
            <person name="Srivastava S."/>
            <person name="Dixit A."/>
            <person name="Pal A.K."/>
            <person name="Ghazi I.A."/>
            <person name="Yadav M."/>
            <person name="Pandit A."/>
            <person name="Bhargava A."/>
            <person name="Sureshbabu K."/>
            <person name="Batra K."/>
            <person name="Sharma T.R."/>
            <person name="Mohapatra T."/>
            <person name="Singh N.K."/>
            <person name="Messing J."/>
            <person name="Nelson A.B."/>
            <person name="Fuks G."/>
            <person name="Kavchok S."/>
            <person name="Keizer G."/>
            <person name="Linton E."/>
            <person name="Llaca V."/>
            <person name="Song R."/>
            <person name="Tanyolac B."/>
            <person name="Young S."/>
            <person name="Ho-Il K."/>
            <person name="Hahn J.H."/>
            <person name="Sangsakoo G."/>
            <person name="Vanavichit A."/>
            <person name="de Mattos Luiz.A.T."/>
            <person name="Zimmer P.D."/>
            <person name="Malone G."/>
            <person name="Dellagostin O."/>
            <person name="de Oliveira A.C."/>
            <person name="Bevan M."/>
            <person name="Bancroft I."/>
            <person name="Minx P."/>
            <person name="Cordum H."/>
            <person name="Wilson R."/>
            <person name="Cheng Z."/>
            <person name="Jin W."/>
            <person name="Jiang J."/>
            <person name="Leong S.A."/>
            <person name="Iwama H."/>
            <person name="Gojobori T."/>
            <person name="Itoh T."/>
            <person name="Niimura Y."/>
            <person name="Fujii Y."/>
            <person name="Habara T."/>
            <person name="Sakai H."/>
            <person name="Sato Y."/>
            <person name="Wilson G."/>
            <person name="Kumar K."/>
            <person name="McCouch S."/>
            <person name="Juretic N."/>
            <person name="Hoen D."/>
            <person name="Wright S."/>
            <person name="Bruskiewich R."/>
            <person name="Bureau T."/>
            <person name="Miyao A."/>
            <person name="Hirochika H."/>
            <person name="Nishikawa T."/>
            <person name="Kadowaki K."/>
            <person name="Sugiura M."/>
            <person name="Burr B."/>
            <person name="Sasaki T."/>
        </authorList>
    </citation>
    <scope>NUCLEOTIDE SEQUENCE [LARGE SCALE GENOMIC DNA]</scope>
    <source>
        <strain evidence="2">cv. Nipponbare</strain>
    </source>
</reference>
<reference evidence="2" key="2">
    <citation type="journal article" date="2008" name="Nucleic Acids Res.">
        <title>The rice annotation project database (RAP-DB): 2008 update.</title>
        <authorList>
            <consortium name="The rice annotation project (RAP)"/>
        </authorList>
    </citation>
    <scope>GENOME REANNOTATION</scope>
    <source>
        <strain evidence="2">cv. Nipponbare</strain>
    </source>
</reference>
<dbReference type="EMBL" id="AP008209">
    <property type="protein sequence ID" value="BAH92174.1"/>
    <property type="molecule type" value="Genomic_DNA"/>
</dbReference>